<keyword evidence="8" id="KW-1185">Reference proteome</keyword>
<keyword evidence="3" id="KW-0520">NAD</keyword>
<sequence>MAPTQKIPVLVPGRLHPHAVERIGKEFELVALPAADPKLVTPQIAGTVRGMSSMTTVSAAFIDALPNLEIIANFGVGYDAVDARHAGSAGVMVTNTPDVLTEEVADTAIGLLLNAVRELPKAEGWLRAGRWASEGNYPLTRGTLRGRRVGIFGMGRIGLAIARRIEAFGLPVSYHNRRAVEGVAYAWYPTLVELAGAVDTLISVAPGGPSTEKAVDRTVLEALGPKGVFVNIGRGSTVDEDALAQALADGTILAAGLDVFRNEPNVPDALLECTNASLLPHVGSASVHTRKTMADLAVDNLVSWFTEGRPLTPVAETASVVPGARKQR</sequence>
<dbReference type="Gene3D" id="3.40.50.720">
    <property type="entry name" value="NAD(P)-binding Rossmann-like Domain"/>
    <property type="match status" value="2"/>
</dbReference>
<evidence type="ECO:0000256" key="4">
    <source>
        <dbReference type="RuleBase" id="RU003719"/>
    </source>
</evidence>
<dbReference type="PANTHER" id="PTHR10996">
    <property type="entry name" value="2-HYDROXYACID DEHYDROGENASE-RELATED"/>
    <property type="match status" value="1"/>
</dbReference>
<dbReference type="SUPFAM" id="SSF52283">
    <property type="entry name" value="Formate/glycerate dehydrogenase catalytic domain-like"/>
    <property type="match status" value="1"/>
</dbReference>
<dbReference type="FunFam" id="3.40.50.720:FF:000213">
    <property type="entry name" value="Putative 2-hydroxyacid dehydrogenase"/>
    <property type="match status" value="1"/>
</dbReference>
<dbReference type="GO" id="GO:0030267">
    <property type="term" value="F:glyoxylate reductase (NADPH) activity"/>
    <property type="evidence" value="ECO:0007669"/>
    <property type="project" value="TreeGrafter"/>
</dbReference>
<keyword evidence="2 4" id="KW-0560">Oxidoreductase</keyword>
<evidence type="ECO:0000256" key="2">
    <source>
        <dbReference type="ARBA" id="ARBA00023002"/>
    </source>
</evidence>
<feature type="domain" description="D-isomer specific 2-hydroxyacid dehydrogenase catalytic" evidence="5">
    <location>
        <begin position="14"/>
        <end position="314"/>
    </location>
</feature>
<dbReference type="PANTHER" id="PTHR10996:SF178">
    <property type="entry name" value="2-HYDROXYACID DEHYDROGENASE YGL185C-RELATED"/>
    <property type="match status" value="1"/>
</dbReference>
<proteinExistence type="inferred from homology"/>
<accession>A0A1X7PPI1</accession>
<evidence type="ECO:0000256" key="1">
    <source>
        <dbReference type="ARBA" id="ARBA00022857"/>
    </source>
</evidence>
<comment type="similarity">
    <text evidence="4">Belongs to the D-isomer specific 2-hydroxyacid dehydrogenase family.</text>
</comment>
<dbReference type="InterPro" id="IPR050223">
    <property type="entry name" value="D-isomer_2-hydroxyacid_DH"/>
</dbReference>
<gene>
    <name evidence="7" type="ORF">SAMN02982922_4794</name>
</gene>
<dbReference type="AlphaFoldDB" id="A0A1X7PPI1"/>
<evidence type="ECO:0000259" key="5">
    <source>
        <dbReference type="Pfam" id="PF00389"/>
    </source>
</evidence>
<reference evidence="8" key="1">
    <citation type="submission" date="2017-04" db="EMBL/GenBank/DDBJ databases">
        <authorList>
            <person name="Varghese N."/>
            <person name="Submissions S."/>
        </authorList>
    </citation>
    <scope>NUCLEOTIDE SEQUENCE [LARGE SCALE GENOMIC DNA]</scope>
    <source>
        <strain evidence="8">B5P</strain>
    </source>
</reference>
<dbReference type="InterPro" id="IPR036291">
    <property type="entry name" value="NAD(P)-bd_dom_sf"/>
</dbReference>
<dbReference type="InterPro" id="IPR029752">
    <property type="entry name" value="D-isomer_DH_CS1"/>
</dbReference>
<evidence type="ECO:0000259" key="6">
    <source>
        <dbReference type="Pfam" id="PF02826"/>
    </source>
</evidence>
<dbReference type="CDD" id="cd12156">
    <property type="entry name" value="HPPR"/>
    <property type="match status" value="1"/>
</dbReference>
<dbReference type="EMBL" id="FXBL01000004">
    <property type="protein sequence ID" value="SMH53204.1"/>
    <property type="molecule type" value="Genomic_DNA"/>
</dbReference>
<protein>
    <submittedName>
        <fullName evidence="7">Lactate dehydrogenase</fullName>
    </submittedName>
</protein>
<dbReference type="SUPFAM" id="SSF51735">
    <property type="entry name" value="NAD(P)-binding Rossmann-fold domains"/>
    <property type="match status" value="1"/>
</dbReference>
<evidence type="ECO:0000313" key="7">
    <source>
        <dbReference type="EMBL" id="SMH53204.1"/>
    </source>
</evidence>
<organism evidence="7 8">
    <name type="scientific">Mesorhizobium australicum</name>
    <dbReference type="NCBI Taxonomy" id="536018"/>
    <lineage>
        <taxon>Bacteria</taxon>
        <taxon>Pseudomonadati</taxon>
        <taxon>Pseudomonadota</taxon>
        <taxon>Alphaproteobacteria</taxon>
        <taxon>Hyphomicrobiales</taxon>
        <taxon>Phyllobacteriaceae</taxon>
        <taxon>Mesorhizobium</taxon>
    </lineage>
</organism>
<dbReference type="Pfam" id="PF02826">
    <property type="entry name" value="2-Hacid_dh_C"/>
    <property type="match status" value="1"/>
</dbReference>
<feature type="domain" description="D-isomer specific 2-hydroxyacid dehydrogenase NAD-binding" evidence="6">
    <location>
        <begin position="109"/>
        <end position="283"/>
    </location>
</feature>
<dbReference type="GO" id="GO:0051287">
    <property type="term" value="F:NAD binding"/>
    <property type="evidence" value="ECO:0007669"/>
    <property type="project" value="InterPro"/>
</dbReference>
<dbReference type="Proteomes" id="UP000193083">
    <property type="component" value="Unassembled WGS sequence"/>
</dbReference>
<dbReference type="InterPro" id="IPR006139">
    <property type="entry name" value="D-isomer_2_OHA_DH_cat_dom"/>
</dbReference>
<dbReference type="Pfam" id="PF00389">
    <property type="entry name" value="2-Hacid_dh"/>
    <property type="match status" value="1"/>
</dbReference>
<name>A0A1X7PPI1_9HYPH</name>
<dbReference type="InterPro" id="IPR006140">
    <property type="entry name" value="D-isomer_DH_NAD-bd"/>
</dbReference>
<keyword evidence="1" id="KW-0521">NADP</keyword>
<evidence type="ECO:0000256" key="3">
    <source>
        <dbReference type="ARBA" id="ARBA00023027"/>
    </source>
</evidence>
<evidence type="ECO:0000313" key="8">
    <source>
        <dbReference type="Proteomes" id="UP000193083"/>
    </source>
</evidence>
<dbReference type="PROSITE" id="PS00065">
    <property type="entry name" value="D_2_HYDROXYACID_DH_1"/>
    <property type="match status" value="1"/>
</dbReference>
<dbReference type="RefSeq" id="WP_244561824.1">
    <property type="nucleotide sequence ID" value="NZ_FXBL01000004.1"/>
</dbReference>
<dbReference type="GO" id="GO:0005829">
    <property type="term" value="C:cytosol"/>
    <property type="evidence" value="ECO:0007669"/>
    <property type="project" value="TreeGrafter"/>
</dbReference>
<dbReference type="GO" id="GO:0016618">
    <property type="term" value="F:hydroxypyruvate reductase [NAD(P)H] activity"/>
    <property type="evidence" value="ECO:0007669"/>
    <property type="project" value="TreeGrafter"/>
</dbReference>